<gene>
    <name evidence="1" type="ORF">IMCC12053_2137</name>
</gene>
<dbReference type="OrthoDB" id="7865723at2"/>
<keyword evidence="2" id="KW-1185">Reference proteome</keyword>
<evidence type="ECO:0000313" key="2">
    <source>
        <dbReference type="Proteomes" id="UP000064920"/>
    </source>
</evidence>
<proteinExistence type="predicted"/>
<sequence length="86" mass="9104">MELIFDIAGQDCVADRVQMRGNTIMADFSSEAAGPLAAAFDESRTIVLRGMPSLDVTYSVQTYCTDAGHGCSAVFSVNSSAGRVLH</sequence>
<name>A0A0P0ACG8_9RHOB</name>
<organism evidence="1 2">
    <name type="scientific">Celeribacter marinus</name>
    <dbReference type="NCBI Taxonomy" id="1397108"/>
    <lineage>
        <taxon>Bacteria</taxon>
        <taxon>Pseudomonadati</taxon>
        <taxon>Pseudomonadota</taxon>
        <taxon>Alphaproteobacteria</taxon>
        <taxon>Rhodobacterales</taxon>
        <taxon>Roseobacteraceae</taxon>
        <taxon>Celeribacter</taxon>
    </lineage>
</organism>
<dbReference type="RefSeq" id="WP_062218808.1">
    <property type="nucleotide sequence ID" value="NZ_CP012023.1"/>
</dbReference>
<dbReference type="KEGG" id="cmar:IMCC12053_2137"/>
<evidence type="ECO:0000313" key="1">
    <source>
        <dbReference type="EMBL" id="ALI56084.1"/>
    </source>
</evidence>
<reference evidence="1 2" key="1">
    <citation type="submission" date="2015-05" db="EMBL/GenBank/DDBJ databases">
        <authorList>
            <person name="Wang D.B."/>
            <person name="Wang M."/>
        </authorList>
    </citation>
    <scope>NUCLEOTIDE SEQUENCE [LARGE SCALE GENOMIC DNA]</scope>
    <source>
        <strain evidence="1 2">IMCC 12053</strain>
    </source>
</reference>
<accession>A0A0P0ACG8</accession>
<dbReference type="Proteomes" id="UP000064920">
    <property type="component" value="Chromosome"/>
</dbReference>
<dbReference type="AlphaFoldDB" id="A0A0P0ACG8"/>
<dbReference type="EMBL" id="CP012023">
    <property type="protein sequence ID" value="ALI56084.1"/>
    <property type="molecule type" value="Genomic_DNA"/>
</dbReference>
<dbReference type="PATRIC" id="fig|1397108.4.peg.2191"/>
<protein>
    <submittedName>
        <fullName evidence="1">Uncharacterized protein</fullName>
    </submittedName>
</protein>